<evidence type="ECO:0000313" key="2">
    <source>
        <dbReference type="Proteomes" id="UP000610966"/>
    </source>
</evidence>
<dbReference type="Proteomes" id="UP000610966">
    <property type="component" value="Unassembled WGS sequence"/>
</dbReference>
<evidence type="ECO:0000313" key="1">
    <source>
        <dbReference type="EMBL" id="GIH70073.1"/>
    </source>
</evidence>
<sequence length="110" mass="12826">MVELPELAAAPHPVRLRPDRAVVPPHRRPPERDLQRLPFVFTWHPSHQPQPEVIDPIEEFVETRRLWEEWVSRCEHQGRWREAVVRSLITLKALTYSPTDGPALQGTAML</sequence>
<dbReference type="EMBL" id="BOOG01000019">
    <property type="protein sequence ID" value="GIH70073.1"/>
    <property type="molecule type" value="Genomic_DNA"/>
</dbReference>
<proteinExistence type="predicted"/>
<accession>A0A8J3R7V6</accession>
<protein>
    <submittedName>
        <fullName evidence="1">Uncharacterized protein</fullName>
    </submittedName>
</protein>
<name>A0A8J3R7V6_9ACTN</name>
<comment type="caution">
    <text evidence="1">The sequence shown here is derived from an EMBL/GenBank/DDBJ whole genome shotgun (WGS) entry which is preliminary data.</text>
</comment>
<dbReference type="AlphaFoldDB" id="A0A8J3R7V6"/>
<reference evidence="1" key="1">
    <citation type="submission" date="2021-01" db="EMBL/GenBank/DDBJ databases">
        <title>Whole genome shotgun sequence of Sphaerimonospora thailandensis NBRC 107569.</title>
        <authorList>
            <person name="Komaki H."/>
            <person name="Tamura T."/>
        </authorList>
    </citation>
    <scope>NUCLEOTIDE SEQUENCE</scope>
    <source>
        <strain evidence="1">NBRC 107569</strain>
    </source>
</reference>
<keyword evidence="2" id="KW-1185">Reference proteome</keyword>
<gene>
    <name evidence="1" type="ORF">Mth01_23260</name>
</gene>
<organism evidence="1 2">
    <name type="scientific">Sphaerimonospora thailandensis</name>
    <dbReference type="NCBI Taxonomy" id="795644"/>
    <lineage>
        <taxon>Bacteria</taxon>
        <taxon>Bacillati</taxon>
        <taxon>Actinomycetota</taxon>
        <taxon>Actinomycetes</taxon>
        <taxon>Streptosporangiales</taxon>
        <taxon>Streptosporangiaceae</taxon>
        <taxon>Sphaerimonospora</taxon>
    </lineage>
</organism>